<keyword evidence="1" id="KW-0805">Transcription regulation</keyword>
<evidence type="ECO:0000313" key="5">
    <source>
        <dbReference type="EMBL" id="TQM38421.1"/>
    </source>
</evidence>
<evidence type="ECO:0000256" key="3">
    <source>
        <dbReference type="ARBA" id="ARBA00023163"/>
    </source>
</evidence>
<feature type="domain" description="HTH luxR-type" evidence="4">
    <location>
        <begin position="797"/>
        <end position="864"/>
    </location>
</feature>
<evidence type="ECO:0000256" key="1">
    <source>
        <dbReference type="ARBA" id="ARBA00023015"/>
    </source>
</evidence>
<sequence length="880" mass="93641">MTQVWPSHARKAELETILAGVTSAPGRVVLRGGAGVGKTHLARAVARAVTGRGWTSEWVSATAAMRSVPFGALTRFVGPEVRDLTNRTEVLRGIISRFVAPGSGVPELLVVDDAQHLDEGSAALVHELAVSGRVPMLLTVRSDEPVTDAVRRLWLDRFAALIDVEPFDLDRTRAFLAEGLGGPIDSLSAHRLWRWTGGNALFLHELVRAGRGMGRLVLTDGFWSWVGPSGVSAGVLDLLGDRIGVLDAPQREALVLVALGEPLESATLHRLCSARTLDDLAHAGLLAVERAGNGYAFRMPHPLYADAVLVTATPLLVQRLRRALADAMTASGDVDPQQLLRSVALRLDAEEPPDAEELVRAATVAVDLFDGAFTERCAAVMPETRPERTVLLARALALQGRAAEAEALLAGSGDGSLLPVRARNLAFGLHRPDRASELLREALSGATDENRVDLVDALVTTLTFAGRYRDAVDVHRRYASELEASGRDDLGIGTSTHAVALTQIGDPPAAIEVVRRVLAGPRTGETALAARSALVNALHHAGLLDEAERAAEELRSWGVESGHPGALANGCFLGGPVVLERGRCRDAARLLREGVSLGRSNDPHGMVRFGLAWLAAAEAMAGAGETAAQLDAEARALREARPAKRMVAENEDVAHALVLASLGRIAHARETLAVLGQVCAKEGALLYVAVAATLLARLGDPTTAGRLFEEATGHADTPLLRVQTEHVQALRTREPGALLAVADGYARLGAFHTAAEAADMAAARHASAERVRAAAAAAALRDELLGECDVGPLPWWPSYHRHDLSPREREVSLLAARGLSNRAIAAELVLSVRTVENHLRSAYVKLGITRRGELEPALRAARPRFRQGHNRSSTNGPFVG</sequence>
<dbReference type="Pfam" id="PF00196">
    <property type="entry name" value="GerE"/>
    <property type="match status" value="1"/>
</dbReference>
<dbReference type="CDD" id="cd06170">
    <property type="entry name" value="LuxR_C_like"/>
    <property type="match status" value="1"/>
</dbReference>
<evidence type="ECO:0000259" key="4">
    <source>
        <dbReference type="PROSITE" id="PS50043"/>
    </source>
</evidence>
<dbReference type="InterPro" id="IPR036388">
    <property type="entry name" value="WH-like_DNA-bd_sf"/>
</dbReference>
<dbReference type="InterPro" id="IPR027417">
    <property type="entry name" value="P-loop_NTPase"/>
</dbReference>
<dbReference type="GO" id="GO:0003677">
    <property type="term" value="F:DNA binding"/>
    <property type="evidence" value="ECO:0007669"/>
    <property type="project" value="UniProtKB-KW"/>
</dbReference>
<dbReference type="InterPro" id="IPR000792">
    <property type="entry name" value="Tscrpt_reg_LuxR_C"/>
</dbReference>
<dbReference type="AlphaFoldDB" id="A0A543FX69"/>
<dbReference type="InterPro" id="IPR003593">
    <property type="entry name" value="AAA+_ATPase"/>
</dbReference>
<dbReference type="OrthoDB" id="3197423at2"/>
<organism evidence="5 6">
    <name type="scientific">Pseudonocardia cypriaca</name>
    <dbReference type="NCBI Taxonomy" id="882449"/>
    <lineage>
        <taxon>Bacteria</taxon>
        <taxon>Bacillati</taxon>
        <taxon>Actinomycetota</taxon>
        <taxon>Actinomycetes</taxon>
        <taxon>Pseudonocardiales</taxon>
        <taxon>Pseudonocardiaceae</taxon>
        <taxon>Pseudonocardia</taxon>
    </lineage>
</organism>
<dbReference type="SUPFAM" id="SSF46894">
    <property type="entry name" value="C-terminal effector domain of the bipartite response regulators"/>
    <property type="match status" value="1"/>
</dbReference>
<dbReference type="Gene3D" id="1.10.10.10">
    <property type="entry name" value="Winged helix-like DNA-binding domain superfamily/Winged helix DNA-binding domain"/>
    <property type="match status" value="1"/>
</dbReference>
<dbReference type="InterPro" id="IPR041664">
    <property type="entry name" value="AAA_16"/>
</dbReference>
<dbReference type="SUPFAM" id="SSF48452">
    <property type="entry name" value="TPR-like"/>
    <property type="match status" value="1"/>
</dbReference>
<dbReference type="SMART" id="SM00421">
    <property type="entry name" value="HTH_LUXR"/>
    <property type="match status" value="1"/>
</dbReference>
<dbReference type="PROSITE" id="PS50043">
    <property type="entry name" value="HTH_LUXR_2"/>
    <property type="match status" value="1"/>
</dbReference>
<dbReference type="Proteomes" id="UP000319818">
    <property type="component" value="Unassembled WGS sequence"/>
</dbReference>
<dbReference type="PANTHER" id="PTHR44688:SF16">
    <property type="entry name" value="DNA-BINDING TRANSCRIPTIONAL ACTIVATOR DEVR_DOSR"/>
    <property type="match status" value="1"/>
</dbReference>
<dbReference type="Pfam" id="PF13191">
    <property type="entry name" value="AAA_16"/>
    <property type="match status" value="1"/>
</dbReference>
<dbReference type="Gene3D" id="1.25.40.10">
    <property type="entry name" value="Tetratricopeptide repeat domain"/>
    <property type="match status" value="1"/>
</dbReference>
<proteinExistence type="predicted"/>
<keyword evidence="2" id="KW-0238">DNA-binding</keyword>
<dbReference type="PROSITE" id="PS00622">
    <property type="entry name" value="HTH_LUXR_1"/>
    <property type="match status" value="1"/>
</dbReference>
<keyword evidence="6" id="KW-1185">Reference proteome</keyword>
<protein>
    <submittedName>
        <fullName evidence="5">ATP/maltotriose-dependent transcriptional regulator MalT</fullName>
    </submittedName>
</protein>
<dbReference type="PANTHER" id="PTHR44688">
    <property type="entry name" value="DNA-BINDING TRANSCRIPTIONAL ACTIVATOR DEVR_DOSR"/>
    <property type="match status" value="1"/>
</dbReference>
<dbReference type="GO" id="GO:0006355">
    <property type="term" value="P:regulation of DNA-templated transcription"/>
    <property type="evidence" value="ECO:0007669"/>
    <property type="project" value="InterPro"/>
</dbReference>
<comment type="caution">
    <text evidence="5">The sequence shown here is derived from an EMBL/GenBank/DDBJ whole genome shotgun (WGS) entry which is preliminary data.</text>
</comment>
<dbReference type="Gene3D" id="3.40.50.300">
    <property type="entry name" value="P-loop containing nucleotide triphosphate hydrolases"/>
    <property type="match status" value="1"/>
</dbReference>
<reference evidence="5 6" key="1">
    <citation type="submission" date="2019-06" db="EMBL/GenBank/DDBJ databases">
        <title>Sequencing the genomes of 1000 actinobacteria strains.</title>
        <authorList>
            <person name="Klenk H.-P."/>
        </authorList>
    </citation>
    <scope>NUCLEOTIDE SEQUENCE [LARGE SCALE GENOMIC DNA]</scope>
    <source>
        <strain evidence="5 6">DSM 45511</strain>
    </source>
</reference>
<dbReference type="EMBL" id="VFPH01000002">
    <property type="protein sequence ID" value="TQM38421.1"/>
    <property type="molecule type" value="Genomic_DNA"/>
</dbReference>
<dbReference type="SUPFAM" id="SSF52540">
    <property type="entry name" value="P-loop containing nucleoside triphosphate hydrolases"/>
    <property type="match status" value="1"/>
</dbReference>
<evidence type="ECO:0000313" key="6">
    <source>
        <dbReference type="Proteomes" id="UP000319818"/>
    </source>
</evidence>
<evidence type="ECO:0000256" key="2">
    <source>
        <dbReference type="ARBA" id="ARBA00023125"/>
    </source>
</evidence>
<dbReference type="RefSeq" id="WP_142105092.1">
    <property type="nucleotide sequence ID" value="NZ_VFPH01000002.1"/>
</dbReference>
<dbReference type="InterPro" id="IPR011990">
    <property type="entry name" value="TPR-like_helical_dom_sf"/>
</dbReference>
<accession>A0A543FX69</accession>
<dbReference type="SMART" id="SM00382">
    <property type="entry name" value="AAA"/>
    <property type="match status" value="1"/>
</dbReference>
<dbReference type="InterPro" id="IPR016032">
    <property type="entry name" value="Sig_transdc_resp-reg_C-effctor"/>
</dbReference>
<dbReference type="PRINTS" id="PR00038">
    <property type="entry name" value="HTHLUXR"/>
</dbReference>
<name>A0A543FX69_9PSEU</name>
<keyword evidence="3" id="KW-0804">Transcription</keyword>
<gene>
    <name evidence="5" type="ORF">FB388_5655</name>
</gene>